<sequence>MSHLQAVERILRYLKTTLRQGLVYKPSSSNPSSLIVYFDADYVGSFDDRHSTSGFCTYFGGHLITWCNKKQSVVACSLVEAEYHSMVTVVSELTWMPTRLKESDYSRILTKGACILKSREQDCHGSVSILTLYGTSIAIPIGDLVQILSDSERRAHYDIYLFSKKVLKKKSGHCSVMYTYKSPVAISKPDEVVEWLEWYKHVIHDIVTRKKVATGFGYFDELESELYSAIHFAYHGPVIDSMNMLPNSFEAEERSLPETSEVLHLVSGRSLFGIICTIDKVPELSHPYSEKLSPFETSEDGAFDYCCKEMMPVNTRLPGEECFEELKVGTNRNHTDVYSNMELHISGKLVATATRSPNCKLKDSPIPDNEDHINVFLNLNGNTYTNLADPQNSNAIGSKILLGTITGLGNNAEGICSVYDRYGQKTHVIIKHRTFLPLGLVDECIEEVLCIHLSFVEILIALSSRAFPAQVAVVPAIQFPPPPSSPPLSTPSVNR</sequence>
<evidence type="ECO:0000313" key="2">
    <source>
        <dbReference type="Proteomes" id="UP001418222"/>
    </source>
</evidence>
<dbReference type="Proteomes" id="UP001418222">
    <property type="component" value="Unassembled WGS sequence"/>
</dbReference>
<dbReference type="EMBL" id="JBBWWQ010000019">
    <property type="protein sequence ID" value="KAK8919060.1"/>
    <property type="molecule type" value="Genomic_DNA"/>
</dbReference>
<reference evidence="1 2" key="1">
    <citation type="journal article" date="2022" name="Nat. Plants">
        <title>Genomes of leafy and leafless Platanthera orchids illuminate the evolution of mycoheterotrophy.</title>
        <authorList>
            <person name="Li M.H."/>
            <person name="Liu K.W."/>
            <person name="Li Z."/>
            <person name="Lu H.C."/>
            <person name="Ye Q.L."/>
            <person name="Zhang D."/>
            <person name="Wang J.Y."/>
            <person name="Li Y.F."/>
            <person name="Zhong Z.M."/>
            <person name="Liu X."/>
            <person name="Yu X."/>
            <person name="Liu D.K."/>
            <person name="Tu X.D."/>
            <person name="Liu B."/>
            <person name="Hao Y."/>
            <person name="Liao X.Y."/>
            <person name="Jiang Y.T."/>
            <person name="Sun W.H."/>
            <person name="Chen J."/>
            <person name="Chen Y.Q."/>
            <person name="Ai Y."/>
            <person name="Zhai J.W."/>
            <person name="Wu S.S."/>
            <person name="Zhou Z."/>
            <person name="Hsiao Y.Y."/>
            <person name="Wu W.L."/>
            <person name="Chen Y.Y."/>
            <person name="Lin Y.F."/>
            <person name="Hsu J.L."/>
            <person name="Li C.Y."/>
            <person name="Wang Z.W."/>
            <person name="Zhao X."/>
            <person name="Zhong W.Y."/>
            <person name="Ma X.K."/>
            <person name="Ma L."/>
            <person name="Huang J."/>
            <person name="Chen G.Z."/>
            <person name="Huang M.Z."/>
            <person name="Huang L."/>
            <person name="Peng D.H."/>
            <person name="Luo Y.B."/>
            <person name="Zou S.Q."/>
            <person name="Chen S.P."/>
            <person name="Lan S."/>
            <person name="Tsai W.C."/>
            <person name="Van de Peer Y."/>
            <person name="Liu Z.J."/>
        </authorList>
    </citation>
    <scope>NUCLEOTIDE SEQUENCE [LARGE SCALE GENOMIC DNA]</scope>
    <source>
        <strain evidence="1">Lor287</strain>
    </source>
</reference>
<evidence type="ECO:0000313" key="1">
    <source>
        <dbReference type="EMBL" id="KAK8919060.1"/>
    </source>
</evidence>
<dbReference type="PANTHER" id="PTHR45286">
    <property type="entry name" value="CHAPERONE DNAJ-DOMAIN SUPERFAMILY PROTEIN"/>
    <property type="match status" value="1"/>
</dbReference>
<protein>
    <submittedName>
        <fullName evidence="1">Uncharacterized protein</fullName>
    </submittedName>
</protein>
<dbReference type="PANTHER" id="PTHR45286:SF1">
    <property type="entry name" value="CHAPERONE DNAJ-DOMAIN SUPERFAMILY PROTEIN"/>
    <property type="match status" value="1"/>
</dbReference>
<dbReference type="AlphaFoldDB" id="A0AAP0AYL8"/>
<keyword evidence="2" id="KW-1185">Reference proteome</keyword>
<accession>A0AAP0AYL8</accession>
<dbReference type="CDD" id="cd09272">
    <property type="entry name" value="RNase_HI_RT_Ty1"/>
    <property type="match status" value="1"/>
</dbReference>
<name>A0AAP0AYL8_9ASPA</name>
<proteinExistence type="predicted"/>
<organism evidence="1 2">
    <name type="scientific">Platanthera zijinensis</name>
    <dbReference type="NCBI Taxonomy" id="2320716"/>
    <lineage>
        <taxon>Eukaryota</taxon>
        <taxon>Viridiplantae</taxon>
        <taxon>Streptophyta</taxon>
        <taxon>Embryophyta</taxon>
        <taxon>Tracheophyta</taxon>
        <taxon>Spermatophyta</taxon>
        <taxon>Magnoliopsida</taxon>
        <taxon>Liliopsida</taxon>
        <taxon>Asparagales</taxon>
        <taxon>Orchidaceae</taxon>
        <taxon>Orchidoideae</taxon>
        <taxon>Orchideae</taxon>
        <taxon>Orchidinae</taxon>
        <taxon>Platanthera</taxon>
    </lineage>
</organism>
<gene>
    <name evidence="1" type="ORF">KSP39_PZI021700</name>
</gene>
<comment type="caution">
    <text evidence="1">The sequence shown here is derived from an EMBL/GenBank/DDBJ whole genome shotgun (WGS) entry which is preliminary data.</text>
</comment>